<protein>
    <submittedName>
        <fullName evidence="2">Uncharacterized protein</fullName>
    </submittedName>
</protein>
<feature type="region of interest" description="Disordered" evidence="1">
    <location>
        <begin position="1"/>
        <end position="25"/>
    </location>
</feature>
<name>A0A8X6T2Y8_NEPPI</name>
<dbReference type="EMBL" id="BMAW01096075">
    <property type="protein sequence ID" value="GFS73203.1"/>
    <property type="molecule type" value="Genomic_DNA"/>
</dbReference>
<proteinExistence type="predicted"/>
<organism evidence="2 3">
    <name type="scientific">Nephila pilipes</name>
    <name type="common">Giant wood spider</name>
    <name type="synonym">Nephila maculata</name>
    <dbReference type="NCBI Taxonomy" id="299642"/>
    <lineage>
        <taxon>Eukaryota</taxon>
        <taxon>Metazoa</taxon>
        <taxon>Ecdysozoa</taxon>
        <taxon>Arthropoda</taxon>
        <taxon>Chelicerata</taxon>
        <taxon>Arachnida</taxon>
        <taxon>Araneae</taxon>
        <taxon>Araneomorphae</taxon>
        <taxon>Entelegynae</taxon>
        <taxon>Araneoidea</taxon>
        <taxon>Nephilidae</taxon>
        <taxon>Nephila</taxon>
    </lineage>
</organism>
<sequence>GERMSRLNDPNGSLLHPLCPPLSMG</sequence>
<feature type="non-terminal residue" evidence="2">
    <location>
        <position position="1"/>
    </location>
</feature>
<dbReference type="Proteomes" id="UP000887013">
    <property type="component" value="Unassembled WGS sequence"/>
</dbReference>
<comment type="caution">
    <text evidence="2">The sequence shown here is derived from an EMBL/GenBank/DDBJ whole genome shotgun (WGS) entry which is preliminary data.</text>
</comment>
<reference evidence="2" key="1">
    <citation type="submission" date="2020-08" db="EMBL/GenBank/DDBJ databases">
        <title>Multicomponent nature underlies the extraordinary mechanical properties of spider dragline silk.</title>
        <authorList>
            <person name="Kono N."/>
            <person name="Nakamura H."/>
            <person name="Mori M."/>
            <person name="Yoshida Y."/>
            <person name="Ohtoshi R."/>
            <person name="Malay A.D."/>
            <person name="Moran D.A.P."/>
            <person name="Tomita M."/>
            <person name="Numata K."/>
            <person name="Arakawa K."/>
        </authorList>
    </citation>
    <scope>NUCLEOTIDE SEQUENCE</scope>
</reference>
<evidence type="ECO:0000256" key="1">
    <source>
        <dbReference type="SAM" id="MobiDB-lite"/>
    </source>
</evidence>
<dbReference type="AlphaFoldDB" id="A0A8X6T2Y8"/>
<evidence type="ECO:0000313" key="3">
    <source>
        <dbReference type="Proteomes" id="UP000887013"/>
    </source>
</evidence>
<keyword evidence="3" id="KW-1185">Reference proteome</keyword>
<accession>A0A8X6T2Y8</accession>
<gene>
    <name evidence="2" type="ORF">NPIL_256021</name>
</gene>
<evidence type="ECO:0000313" key="2">
    <source>
        <dbReference type="EMBL" id="GFS73203.1"/>
    </source>
</evidence>